<gene>
    <name evidence="2" type="ORF">KRR39_19330</name>
</gene>
<evidence type="ECO:0000256" key="1">
    <source>
        <dbReference type="SAM" id="MobiDB-lite"/>
    </source>
</evidence>
<evidence type="ECO:0008006" key="4">
    <source>
        <dbReference type="Google" id="ProtNLM"/>
    </source>
</evidence>
<keyword evidence="3" id="KW-1185">Reference proteome</keyword>
<dbReference type="AlphaFoldDB" id="A0A975SX52"/>
<accession>A0A975SX52</accession>
<dbReference type="RefSeq" id="WP_216939069.1">
    <property type="nucleotide sequence ID" value="NZ_CP077062.1"/>
</dbReference>
<protein>
    <recommendedName>
        <fullName evidence="4">J domain-containing protein</fullName>
    </recommendedName>
</protein>
<proteinExistence type="predicted"/>
<organism evidence="2 3">
    <name type="scientific">Nocardioides panacis</name>
    <dbReference type="NCBI Taxonomy" id="2849501"/>
    <lineage>
        <taxon>Bacteria</taxon>
        <taxon>Bacillati</taxon>
        <taxon>Actinomycetota</taxon>
        <taxon>Actinomycetes</taxon>
        <taxon>Propionibacteriales</taxon>
        <taxon>Nocardioidaceae</taxon>
        <taxon>Nocardioides</taxon>
    </lineage>
</organism>
<dbReference type="EMBL" id="CP077062">
    <property type="protein sequence ID" value="QWZ07558.1"/>
    <property type="molecule type" value="Genomic_DNA"/>
</dbReference>
<evidence type="ECO:0000313" key="2">
    <source>
        <dbReference type="EMBL" id="QWZ07558.1"/>
    </source>
</evidence>
<name>A0A975SX52_9ACTN</name>
<dbReference type="KEGG" id="nps:KRR39_19330"/>
<reference evidence="2" key="1">
    <citation type="submission" date="2021-06" db="EMBL/GenBank/DDBJ databases">
        <title>Complete genome sequence of Nocardioides sp. G188.</title>
        <authorList>
            <person name="Im W.-T."/>
        </authorList>
    </citation>
    <scope>NUCLEOTIDE SEQUENCE</scope>
    <source>
        <strain evidence="2">G188</strain>
    </source>
</reference>
<sequence length="96" mass="10365">MSGPVDVAGDAAARARHARRELVKLHHPDRGGDAERFVEVLAALDPLPARADHPRTPGVPPTPARPSGGRRRRALLLGVRAGLPRRIPGARRYATY</sequence>
<evidence type="ECO:0000313" key="3">
    <source>
        <dbReference type="Proteomes" id="UP000683575"/>
    </source>
</evidence>
<feature type="region of interest" description="Disordered" evidence="1">
    <location>
        <begin position="48"/>
        <end position="71"/>
    </location>
</feature>
<dbReference type="Proteomes" id="UP000683575">
    <property type="component" value="Chromosome"/>
</dbReference>